<dbReference type="Proteomes" id="UP000054695">
    <property type="component" value="Unassembled WGS sequence"/>
</dbReference>
<dbReference type="Gene3D" id="1.25.40.20">
    <property type="entry name" value="Ankyrin repeat-containing domain"/>
    <property type="match status" value="1"/>
</dbReference>
<feature type="region of interest" description="Disordered" evidence="1">
    <location>
        <begin position="211"/>
        <end position="236"/>
    </location>
</feature>
<dbReference type="AlphaFoldDB" id="A0A0W0REW1"/>
<proteinExistence type="predicted"/>
<sequence length="661" mass="76690">MAHEELFKEIVELIKRQDVDGVRDILAKNKHIKELPTLVDDEGNTLFHHLIKSGNLSLMRASQTYERGFGASYVIRNKEGKTPYQCVADIEDAQFREVAAQVFGPSWKQAHILNQFIVYLKIQHQLKPKEYKEEDITAIIDVLNEGHCNGLSAIWLELWLKNKENKYYELFSDIIYWDCSIEQLSQELKSKFEVAISLTRMYQMDREKFSHEKKQVAQSQKEVKEKIRQEKERETGQPVSIDEIELPEILADPVFFSRYQKAWHTYVDTLNEEASYQGQFTITSLAFLLGQLGDQEKGMAFRAHNHVISAGIKNGTLYLFDSNYDKQAGKETIPREFNLRSPSGQIDAAKEIYKQLYFRKPPEINTFFELDKVHILDLKERPRYTHYPSNTDVKNKAIEAQVHAFYKKVEENNFTEIDPFEFARLSNYFDSVLNQTELANLYEKTVFKKELINQITQLNRWDSISPLIVLIDTSNNENALNCLLRNGADPHLIVGHQSAIEAARKERKENLAQCMEEHIKRMSVPAEHKKQMELKCHMNVIKIPANEREQNILAVLNVLNSSLLNNKDNTIPVVVQNIKAIVEQIDPRDTEHISEKIKEIKALIKTHDKDTEDNSYVLNILDAFENVTNDNFRRIRESLSLVPEFKKIMDAPMLESRSSLG</sequence>
<dbReference type="EMBL" id="LNXU01000045">
    <property type="protein sequence ID" value="KTC69633.1"/>
    <property type="molecule type" value="Genomic_DNA"/>
</dbReference>
<feature type="compositionally biased region" description="Basic and acidic residues" evidence="1">
    <location>
        <begin position="211"/>
        <end position="235"/>
    </location>
</feature>
<comment type="caution">
    <text evidence="2">The sequence shown here is derived from an EMBL/GenBank/DDBJ whole genome shotgun (WGS) entry which is preliminary data.</text>
</comment>
<accession>A0A0W0REW1</accession>
<reference evidence="2 3" key="1">
    <citation type="submission" date="2015-11" db="EMBL/GenBank/DDBJ databases">
        <title>Genomic analysis of 38 Legionella species identifies large and diverse effector repertoires.</title>
        <authorList>
            <person name="Burstein D."/>
            <person name="Amaro F."/>
            <person name="Zusman T."/>
            <person name="Lifshitz Z."/>
            <person name="Cohen O."/>
            <person name="Gilbert J.A."/>
            <person name="Pupko T."/>
            <person name="Shuman H.A."/>
            <person name="Segal G."/>
        </authorList>
    </citation>
    <scope>NUCLEOTIDE SEQUENCE [LARGE SCALE GENOMIC DNA]</scope>
    <source>
        <strain evidence="2 3">WIGA</strain>
    </source>
</reference>
<evidence type="ECO:0000256" key="1">
    <source>
        <dbReference type="SAM" id="MobiDB-lite"/>
    </source>
</evidence>
<gene>
    <name evidence="2" type="ORF">Lboz_3149</name>
</gene>
<protein>
    <submittedName>
        <fullName evidence="2">Ankyrin repeat protein</fullName>
    </submittedName>
</protein>
<keyword evidence="3" id="KW-1185">Reference proteome</keyword>
<name>A0A0W0REW1_LEGBO</name>
<organism evidence="2 3">
    <name type="scientific">Legionella bozemanae</name>
    <name type="common">Fluoribacter bozemanae</name>
    <dbReference type="NCBI Taxonomy" id="447"/>
    <lineage>
        <taxon>Bacteria</taxon>
        <taxon>Pseudomonadati</taxon>
        <taxon>Pseudomonadota</taxon>
        <taxon>Gammaproteobacteria</taxon>
        <taxon>Legionellales</taxon>
        <taxon>Legionellaceae</taxon>
        <taxon>Legionella</taxon>
    </lineage>
</organism>
<dbReference type="RefSeq" id="WP_058460694.1">
    <property type="nucleotide sequence ID" value="NZ_CAAAIY010000007.1"/>
</dbReference>
<dbReference type="PATRIC" id="fig|447.4.peg.3364"/>
<dbReference type="OrthoDB" id="5654325at2"/>
<dbReference type="InterPro" id="IPR036770">
    <property type="entry name" value="Ankyrin_rpt-contain_sf"/>
</dbReference>
<dbReference type="Gene3D" id="3.90.70.20">
    <property type="match status" value="1"/>
</dbReference>
<evidence type="ECO:0000313" key="3">
    <source>
        <dbReference type="Proteomes" id="UP000054695"/>
    </source>
</evidence>
<dbReference type="STRING" id="447.Lboz_3149"/>
<evidence type="ECO:0000313" key="2">
    <source>
        <dbReference type="EMBL" id="KTC69633.1"/>
    </source>
</evidence>